<comment type="similarity">
    <text evidence="1">Belongs to the bacterial solute-binding protein 8 family.</text>
</comment>
<dbReference type="Proteomes" id="UP000824123">
    <property type="component" value="Unassembled WGS sequence"/>
</dbReference>
<feature type="signal peptide" evidence="2">
    <location>
        <begin position="1"/>
        <end position="20"/>
    </location>
</feature>
<dbReference type="SUPFAM" id="SSF53807">
    <property type="entry name" value="Helical backbone' metal receptor"/>
    <property type="match status" value="1"/>
</dbReference>
<name>A0A9D1LRN9_9FIRM</name>
<evidence type="ECO:0000259" key="3">
    <source>
        <dbReference type="PROSITE" id="PS50983"/>
    </source>
</evidence>
<reference evidence="4" key="1">
    <citation type="submission" date="2020-10" db="EMBL/GenBank/DDBJ databases">
        <authorList>
            <person name="Gilroy R."/>
        </authorList>
    </citation>
    <scope>NUCLEOTIDE SEQUENCE</scope>
    <source>
        <strain evidence="4">ChiSxjej2B14-8506</strain>
    </source>
</reference>
<accession>A0A9D1LRN9</accession>
<reference evidence="4" key="2">
    <citation type="journal article" date="2021" name="PeerJ">
        <title>Extensive microbial diversity within the chicken gut microbiome revealed by metagenomics and culture.</title>
        <authorList>
            <person name="Gilroy R."/>
            <person name="Ravi A."/>
            <person name="Getino M."/>
            <person name="Pursley I."/>
            <person name="Horton D.L."/>
            <person name="Alikhan N.F."/>
            <person name="Baker D."/>
            <person name="Gharbi K."/>
            <person name="Hall N."/>
            <person name="Watson M."/>
            <person name="Adriaenssens E.M."/>
            <person name="Foster-Nyarko E."/>
            <person name="Jarju S."/>
            <person name="Secka A."/>
            <person name="Antonio M."/>
            <person name="Oren A."/>
            <person name="Chaudhuri R.R."/>
            <person name="La Ragione R."/>
            <person name="Hildebrand F."/>
            <person name="Pallen M.J."/>
        </authorList>
    </citation>
    <scope>NUCLEOTIDE SEQUENCE</scope>
    <source>
        <strain evidence="4">ChiSxjej2B14-8506</strain>
    </source>
</reference>
<evidence type="ECO:0000256" key="2">
    <source>
        <dbReference type="SAM" id="SignalP"/>
    </source>
</evidence>
<evidence type="ECO:0000256" key="1">
    <source>
        <dbReference type="ARBA" id="ARBA00008814"/>
    </source>
</evidence>
<dbReference type="PANTHER" id="PTHR30535">
    <property type="entry name" value="VITAMIN B12-BINDING PROTEIN"/>
    <property type="match status" value="1"/>
</dbReference>
<dbReference type="InterPro" id="IPR050902">
    <property type="entry name" value="ABC_Transporter_SBP"/>
</dbReference>
<comment type="caution">
    <text evidence="4">The sequence shown here is derived from an EMBL/GenBank/DDBJ whole genome shotgun (WGS) entry which is preliminary data.</text>
</comment>
<dbReference type="PROSITE" id="PS50983">
    <property type="entry name" value="FE_B12_PBP"/>
    <property type="match status" value="1"/>
</dbReference>
<dbReference type="AlphaFoldDB" id="A0A9D1LRN9"/>
<dbReference type="InterPro" id="IPR002491">
    <property type="entry name" value="ABC_transptr_periplasmic_BD"/>
</dbReference>
<gene>
    <name evidence="4" type="ORF">IAC59_05900</name>
</gene>
<evidence type="ECO:0000313" key="4">
    <source>
        <dbReference type="EMBL" id="HIU46772.1"/>
    </source>
</evidence>
<dbReference type="Gene3D" id="3.40.50.1980">
    <property type="entry name" value="Nitrogenase molybdenum iron protein domain"/>
    <property type="match status" value="2"/>
</dbReference>
<keyword evidence="2" id="KW-0732">Signal</keyword>
<feature type="domain" description="Fe/B12 periplasmic-binding" evidence="3">
    <location>
        <begin position="80"/>
        <end position="344"/>
    </location>
</feature>
<protein>
    <submittedName>
        <fullName evidence="4">ABC transporter substrate-binding protein</fullName>
    </submittedName>
</protein>
<feature type="chain" id="PRO_5039522475" evidence="2">
    <location>
        <begin position="21"/>
        <end position="344"/>
    </location>
</feature>
<dbReference type="EMBL" id="DVNK01000037">
    <property type="protein sequence ID" value="HIU46772.1"/>
    <property type="molecule type" value="Genomic_DNA"/>
</dbReference>
<evidence type="ECO:0000313" key="5">
    <source>
        <dbReference type="Proteomes" id="UP000824123"/>
    </source>
</evidence>
<sequence length="344" mass="37009">MFKRMTSMILAALIALMAGALGYADGDDGAAADNGAGAAGATATADAAAGDGAADDATTPGPVTFTDDLGRTVEVENPQRVAALLGSFAQVWQLAGGQVVATADDAWDDLALELPDDAVNLGQINSLNMELLLMAQPDFILASNNTRQNIEWRDTLEATGIPVAYFTIDDFEDYLHMLDVCTDITGRKDLYETNGVAVQSQIDEVVAHSAARIEAEGAPTVLCMVASASAVYAKNSEGNVLGAMLKRLGCTNIADSDAMLLENLSIEHILMSDPDYIFIVQRGDDAEGMREYVQQLLMDHPAWSKLTSVQNDRVYFMDKNLFNLKPNNRWGEAYQILEDILSDE</sequence>
<dbReference type="GO" id="GO:0071281">
    <property type="term" value="P:cellular response to iron ion"/>
    <property type="evidence" value="ECO:0007669"/>
    <property type="project" value="TreeGrafter"/>
</dbReference>
<proteinExistence type="inferred from homology"/>
<dbReference type="Pfam" id="PF01497">
    <property type="entry name" value="Peripla_BP_2"/>
    <property type="match status" value="1"/>
</dbReference>
<organism evidence="4 5">
    <name type="scientific">Candidatus Fimadaptatus faecigallinarum</name>
    <dbReference type="NCBI Taxonomy" id="2840814"/>
    <lineage>
        <taxon>Bacteria</taxon>
        <taxon>Bacillati</taxon>
        <taxon>Bacillota</taxon>
        <taxon>Clostridia</taxon>
        <taxon>Eubacteriales</taxon>
        <taxon>Candidatus Fimadaptatus</taxon>
    </lineage>
</organism>
<dbReference type="PANTHER" id="PTHR30535:SF34">
    <property type="entry name" value="MOLYBDATE-BINDING PROTEIN MOLA"/>
    <property type="match status" value="1"/>
</dbReference>